<dbReference type="EMBL" id="CP119312">
    <property type="protein sequence ID" value="WEK04561.1"/>
    <property type="molecule type" value="Genomic_DNA"/>
</dbReference>
<dbReference type="Gene3D" id="2.40.50.230">
    <property type="entry name" value="Gp5 N-terminal domain"/>
    <property type="match status" value="1"/>
</dbReference>
<evidence type="ECO:0000313" key="2">
    <source>
        <dbReference type="Proteomes" id="UP001217476"/>
    </source>
</evidence>
<dbReference type="AlphaFoldDB" id="A0AAJ5VUW3"/>
<accession>A0AAJ5VUW3</accession>
<sequence>MISEIVAQRADIEQLKTLFGRMLRVGSIAVVDPEKGFRVKWGNGPKGEPFLSPFYPHPESGGATSTWFPLSEGQIVGVINPGGDPKQGLLIRGGFSGENAAPSGSLDENVLKFGSVKITIGNDGAVTIDAAQAVTVNAPLVDLGGTGGKPVARVGDMVRVTGGSSSGLWPIVEGSSVVNAV</sequence>
<dbReference type="Proteomes" id="UP001217476">
    <property type="component" value="Chromosome"/>
</dbReference>
<reference evidence="1" key="1">
    <citation type="submission" date="2023-03" db="EMBL/GenBank/DDBJ databases">
        <title>Andean soil-derived lignocellulolytic bacterial consortium as a source of novel taxa and putative plastic-active enzymes.</title>
        <authorList>
            <person name="Diaz-Garcia L."/>
            <person name="Chuvochina M."/>
            <person name="Feuerriegel G."/>
            <person name="Bunk B."/>
            <person name="Sproer C."/>
            <person name="Streit W.R."/>
            <person name="Rodriguez L.M."/>
            <person name="Overmann J."/>
            <person name="Jimenez D.J."/>
        </authorList>
    </citation>
    <scope>NUCLEOTIDE SEQUENCE</scope>
    <source>
        <strain evidence="1">MAG 4196</strain>
    </source>
</reference>
<dbReference type="InterPro" id="IPR037026">
    <property type="entry name" value="Vgr_OB-fold_dom_sf"/>
</dbReference>
<gene>
    <name evidence="1" type="ORF">P0Y65_20695</name>
</gene>
<name>A0AAJ5VUW3_9HYPH</name>
<protein>
    <submittedName>
        <fullName evidence="1">Baseplate assembly protein</fullName>
    </submittedName>
</protein>
<evidence type="ECO:0000313" key="1">
    <source>
        <dbReference type="EMBL" id="WEK04561.1"/>
    </source>
</evidence>
<proteinExistence type="predicted"/>
<organism evidence="1 2">
    <name type="scientific">Candidatus Devosia phytovorans</name>
    <dbReference type="NCBI Taxonomy" id="3121372"/>
    <lineage>
        <taxon>Bacteria</taxon>
        <taxon>Pseudomonadati</taxon>
        <taxon>Pseudomonadota</taxon>
        <taxon>Alphaproteobacteria</taxon>
        <taxon>Hyphomicrobiales</taxon>
        <taxon>Devosiaceae</taxon>
        <taxon>Devosia</taxon>
    </lineage>
</organism>